<dbReference type="EMBL" id="FAVC01000003">
    <property type="protein sequence ID" value="CUU89565.1"/>
    <property type="molecule type" value="Genomic_DNA"/>
</dbReference>
<dbReference type="SUPFAM" id="SSF54211">
    <property type="entry name" value="Ribosomal protein S5 domain 2-like"/>
    <property type="match status" value="1"/>
</dbReference>
<dbReference type="NCBIfam" id="TIGR00188">
    <property type="entry name" value="rnpA"/>
    <property type="match status" value="1"/>
</dbReference>
<evidence type="ECO:0000313" key="15">
    <source>
        <dbReference type="Proteomes" id="UP000052257"/>
    </source>
</evidence>
<evidence type="ECO:0000313" key="13">
    <source>
        <dbReference type="Proteomes" id="UP000052237"/>
    </source>
</evidence>
<dbReference type="InterPro" id="IPR014721">
    <property type="entry name" value="Ribsml_uS5_D2-typ_fold_subgr"/>
</dbReference>
<evidence type="ECO:0000256" key="8">
    <source>
        <dbReference type="NCBIfam" id="TIGR00188"/>
    </source>
</evidence>
<accession>A0A2S5J4K4</accession>
<dbReference type="HAMAP" id="MF_00227">
    <property type="entry name" value="RNase_P"/>
    <property type="match status" value="1"/>
</dbReference>
<evidence type="ECO:0000256" key="7">
    <source>
        <dbReference type="HAMAP-Rule" id="MF_00227"/>
    </source>
</evidence>
<comment type="caution">
    <text evidence="11">The sequence shown here is derived from an EMBL/GenBank/DDBJ whole genome shotgun (WGS) entry which is preliminary data.</text>
</comment>
<keyword evidence="13" id="KW-1185">Reference proteome</keyword>
<keyword evidence="4 7" id="KW-0255">Endonuclease</keyword>
<keyword evidence="3 7" id="KW-0540">Nuclease</keyword>
<dbReference type="Proteomes" id="UP000052245">
    <property type="component" value="Unassembled WGS sequence"/>
</dbReference>
<dbReference type="EMBL" id="NIQP01000009">
    <property type="protein sequence ID" value="PPB71035.1"/>
    <property type="molecule type" value="Genomic_DNA"/>
</dbReference>
<dbReference type="EC" id="3.1.26.5" evidence="7 8"/>
<keyword evidence="6 7" id="KW-0694">RNA-binding</keyword>
<evidence type="ECO:0000313" key="16">
    <source>
        <dbReference type="Proteomes" id="UP000239685"/>
    </source>
</evidence>
<dbReference type="Pfam" id="PF00825">
    <property type="entry name" value="Ribonuclease_P"/>
    <property type="match status" value="1"/>
</dbReference>
<dbReference type="PANTHER" id="PTHR33992">
    <property type="entry name" value="RIBONUCLEASE P PROTEIN COMPONENT"/>
    <property type="match status" value="1"/>
</dbReference>
<comment type="function">
    <text evidence="1 7">RNaseP catalyzes the removal of the 5'-leader sequence from pre-tRNA to produce the mature 5'-terminus. It can also cleave other RNA substrates such as 4.5S RNA. The protein component plays an auxiliary but essential role in vivo by binding to the 5'-leader sequence and broadening the substrate specificity of the ribozyme.</text>
</comment>
<evidence type="ECO:0000313" key="12">
    <source>
        <dbReference type="EMBL" id="PPB71035.1"/>
    </source>
</evidence>
<evidence type="ECO:0000313" key="9">
    <source>
        <dbReference type="EMBL" id="CUU83480.1"/>
    </source>
</evidence>
<dbReference type="InterPro" id="IPR000100">
    <property type="entry name" value="RNase_P"/>
</dbReference>
<comment type="subunit">
    <text evidence="7">Consists of a catalytic RNA component (M1 or rnpB) and a protein subunit.</text>
</comment>
<dbReference type="InterPro" id="IPR020568">
    <property type="entry name" value="Ribosomal_Su5_D2-typ_SF"/>
</dbReference>
<evidence type="ECO:0000313" key="10">
    <source>
        <dbReference type="EMBL" id="CUU85041.1"/>
    </source>
</evidence>
<dbReference type="GO" id="GO:0004526">
    <property type="term" value="F:ribonuclease P activity"/>
    <property type="evidence" value="ECO:0007669"/>
    <property type="project" value="UniProtKB-UniRule"/>
</dbReference>
<evidence type="ECO:0000256" key="6">
    <source>
        <dbReference type="ARBA" id="ARBA00022884"/>
    </source>
</evidence>
<dbReference type="EMBL" id="FAVB01000003">
    <property type="protein sequence ID" value="CUU85041.1"/>
    <property type="molecule type" value="Genomic_DNA"/>
</dbReference>
<keyword evidence="2 7" id="KW-0819">tRNA processing</keyword>
<keyword evidence="5 7" id="KW-0378">Hydrolase</keyword>
<dbReference type="InterPro" id="IPR020539">
    <property type="entry name" value="RNase_P_CS"/>
</dbReference>
<dbReference type="RefSeq" id="WP_074898820.1">
    <property type="nucleotide sequence ID" value="NZ_CBCRTP010000001.1"/>
</dbReference>
<name>A0A2S5J4K4_CAMHY</name>
<evidence type="ECO:0000256" key="3">
    <source>
        <dbReference type="ARBA" id="ARBA00022722"/>
    </source>
</evidence>
<evidence type="ECO:0000256" key="5">
    <source>
        <dbReference type="ARBA" id="ARBA00022801"/>
    </source>
</evidence>
<evidence type="ECO:0000313" key="14">
    <source>
        <dbReference type="Proteomes" id="UP000052245"/>
    </source>
</evidence>
<dbReference type="AlphaFoldDB" id="A0A2S5J4K4"/>
<evidence type="ECO:0000256" key="1">
    <source>
        <dbReference type="ARBA" id="ARBA00002663"/>
    </source>
</evidence>
<comment type="similarity">
    <text evidence="7">Belongs to the RnpA family.</text>
</comment>
<dbReference type="Gene3D" id="3.30.230.10">
    <property type="match status" value="1"/>
</dbReference>
<dbReference type="GO" id="GO:0030677">
    <property type="term" value="C:ribonuclease P complex"/>
    <property type="evidence" value="ECO:0007669"/>
    <property type="project" value="TreeGrafter"/>
</dbReference>
<evidence type="ECO:0000256" key="4">
    <source>
        <dbReference type="ARBA" id="ARBA00022759"/>
    </source>
</evidence>
<accession>A0A0S4S4T0</accession>
<dbReference type="GO" id="GO:0000049">
    <property type="term" value="F:tRNA binding"/>
    <property type="evidence" value="ECO:0007669"/>
    <property type="project" value="UniProtKB-UniRule"/>
</dbReference>
<evidence type="ECO:0000313" key="11">
    <source>
        <dbReference type="EMBL" id="CUU89565.1"/>
    </source>
</evidence>
<dbReference type="Proteomes" id="UP000239685">
    <property type="component" value="Unassembled WGS sequence"/>
</dbReference>
<protein>
    <recommendedName>
        <fullName evidence="7 8">Ribonuclease P protein component</fullName>
        <shortName evidence="7">RNase P protein</shortName>
        <shortName evidence="7">RNaseP protein</shortName>
        <ecNumber evidence="7 8">3.1.26.5</ecNumber>
    </recommendedName>
    <alternativeName>
        <fullName evidence="7">Protein C5</fullName>
    </alternativeName>
</protein>
<dbReference type="Proteomes" id="UP000052237">
    <property type="component" value="Unassembled WGS sequence"/>
</dbReference>
<evidence type="ECO:0000256" key="2">
    <source>
        <dbReference type="ARBA" id="ARBA00022694"/>
    </source>
</evidence>
<dbReference type="Proteomes" id="UP000052257">
    <property type="component" value="Unassembled WGS sequence"/>
</dbReference>
<dbReference type="PROSITE" id="PS00648">
    <property type="entry name" value="RIBONUCLEASE_P"/>
    <property type="match status" value="1"/>
</dbReference>
<comment type="catalytic activity">
    <reaction evidence="7">
        <text>Endonucleolytic cleavage of RNA, removing 5'-extranucleotides from tRNA precursor.</text>
        <dbReference type="EC" id="3.1.26.5"/>
    </reaction>
</comment>
<dbReference type="GO" id="GO:0042781">
    <property type="term" value="F:3'-tRNA processing endoribonuclease activity"/>
    <property type="evidence" value="ECO:0007669"/>
    <property type="project" value="TreeGrafter"/>
</dbReference>
<organism evidence="11 14">
    <name type="scientific">Campylobacter hyointestinalis subsp. hyointestinalis</name>
    <dbReference type="NCBI Taxonomy" id="91352"/>
    <lineage>
        <taxon>Bacteria</taxon>
        <taxon>Pseudomonadati</taxon>
        <taxon>Campylobacterota</taxon>
        <taxon>Epsilonproteobacteria</taxon>
        <taxon>Campylobacterales</taxon>
        <taxon>Campylobacteraceae</taxon>
        <taxon>Campylobacter</taxon>
    </lineage>
</organism>
<reference evidence="12 16" key="2">
    <citation type="submission" date="2017-06" db="EMBL/GenBank/DDBJ databases">
        <title>Updating the genomic taxonomy and epidemiology of Campylobacter hyointestinalis; discovery in New Zealand farmed ruminants.</title>
        <authorList>
            <person name="Wilkinson D.A."/>
            <person name="Fayaz A."/>
            <person name="Biggs P.J."/>
            <person name="Midwinter A.C."/>
        </authorList>
    </citation>
    <scope>NUCLEOTIDE SEQUENCE [LARGE SCALE GENOMIC DNA]</scope>
    <source>
        <strain evidence="12 16">S1614a</strain>
    </source>
</reference>
<proteinExistence type="inferred from homology"/>
<dbReference type="EMBL" id="FAUW01000003">
    <property type="protein sequence ID" value="CUU83480.1"/>
    <property type="molecule type" value="Genomic_DNA"/>
</dbReference>
<dbReference type="PANTHER" id="PTHR33992:SF1">
    <property type="entry name" value="RIBONUCLEASE P PROTEIN COMPONENT"/>
    <property type="match status" value="1"/>
</dbReference>
<dbReference type="GO" id="GO:0001682">
    <property type="term" value="P:tRNA 5'-leader removal"/>
    <property type="evidence" value="ECO:0007669"/>
    <property type="project" value="UniProtKB-UniRule"/>
</dbReference>
<gene>
    <name evidence="7 11" type="primary">rnpA</name>
    <name evidence="12" type="ORF">CDQ78_08150</name>
    <name evidence="10" type="ORF">ERS686654_01588</name>
    <name evidence="9" type="ORF">ERS739220_01437</name>
    <name evidence="11" type="ORF">ERS739223_01460</name>
</gene>
<sequence length="110" mass="12538">MIIGRFGSISDSKEFMHVYQNAKKWHCDCAVVYFLESSSTKFAAIASKKVGKAVIRNRSKRLLRSAFYSFGNELKDGVYILIAKAGLEKLPYDRIQKSLKWSLKKVNSIL</sequence>
<reference evidence="13 14" key="1">
    <citation type="submission" date="2015-11" db="EMBL/GenBank/DDBJ databases">
        <authorList>
            <consortium name="Pathogen Informatics"/>
        </authorList>
    </citation>
    <scope>NUCLEOTIDE SEQUENCE [LARGE SCALE GENOMIC DNA]</scope>
    <source>
        <strain evidence="10 13">006A-0059</strain>
        <strain evidence="9 15">006A-0191</strain>
        <strain evidence="11 14">007A-0283</strain>
    </source>
</reference>